<proteinExistence type="predicted"/>
<evidence type="ECO:0000313" key="1">
    <source>
        <dbReference type="EMBL" id="CEO90764.1"/>
    </source>
</evidence>
<dbReference type="GeneID" id="23301199"/>
<accession>A0A0B7MJC2</accession>
<name>A0A0B7MJC2_9CAUD</name>
<dbReference type="Pfam" id="PF25623">
    <property type="entry name" value="T4_CASP"/>
    <property type="match status" value="1"/>
</dbReference>
<dbReference type="Proteomes" id="UP000203896">
    <property type="component" value="Segment"/>
</dbReference>
<dbReference type="InterPro" id="IPR057966">
    <property type="entry name" value="T4_SCAF"/>
</dbReference>
<dbReference type="KEGG" id="vg:23301199"/>
<dbReference type="OrthoDB" id="10804at10239"/>
<evidence type="ECO:0000313" key="2">
    <source>
        <dbReference type="Proteomes" id="UP000203896"/>
    </source>
</evidence>
<gene>
    <name evidence="1" type="ORF">BN201_0161</name>
</gene>
<sequence length="264" mass="29508">MLKEMLLEEAKQITVDVALDDLFESVELSPEVKENFGTIYAQAVKANAVALAESHIEKIAAKADELVESKVEEARTEIETKLYEDADKFLNHLGAKWLAENKEAVTRNIKADLCESLIGSLKDVFVTHNVVVPEESVDVVAELDEALKEEKEKTSELFDAKLQLESEIRGMKREQAINESTRDLSDTQKEKVTALIEGLEYSETFDKKLTAIVEMVAKKEDKPAKIEESLNTDADKLNVIAEAVEESEKKATVDSGVSRYLNFI</sequence>
<protein>
    <submittedName>
        <fullName evidence="1">Putative prohead core scaffold protein</fullName>
    </submittedName>
</protein>
<reference evidence="1 2" key="1">
    <citation type="submission" date="2012-08" db="EMBL/GenBank/DDBJ databases">
        <title>Selection and characterization of a candidate therapeutic bacteriophage that lyses the German Escherichia coli O104:H4 outbreak strain.</title>
        <authorList>
            <person name="Merabishvilli M."/>
            <person name="De Vos D."/>
            <person name="Verbeken G."/>
            <person name="Kropinski A."/>
            <person name="Vandenheuvel D."/>
            <person name="Lavigne R."/>
            <person name="Wattiau P."/>
            <person name="Mast J."/>
            <person name="Ragimbeau C."/>
            <person name="Mossong J."/>
            <person name="Scheres J."/>
            <person name="Chanishvili N."/>
            <person name="Vaneechoutte M."/>
            <person name="Pirnay J.P."/>
        </authorList>
    </citation>
    <scope>NUCLEOTIDE SEQUENCE [LARGE SCALE GENOMIC DNA]</scope>
</reference>
<keyword evidence="2" id="KW-1185">Reference proteome</keyword>
<organism evidence="1 2">
    <name type="scientific">Enterobacteria phage GEC-3S</name>
    <dbReference type="NCBI Taxonomy" id="1222338"/>
    <lineage>
        <taxon>Viruses</taxon>
        <taxon>Duplodnaviria</taxon>
        <taxon>Heunggongvirae</taxon>
        <taxon>Uroviricota</taxon>
        <taxon>Caudoviricetes</taxon>
        <taxon>Pantevenvirales</taxon>
        <taxon>Straboviridae</taxon>
        <taxon>Krischvirus</taxon>
        <taxon>Krischvirus gec3s</taxon>
    </lineage>
</organism>
<dbReference type="RefSeq" id="YP_009118844.1">
    <property type="nucleotide sequence ID" value="NC_025425.1"/>
</dbReference>
<dbReference type="EMBL" id="HE978309">
    <property type="protein sequence ID" value="CEO90764.1"/>
    <property type="molecule type" value="Genomic_DNA"/>
</dbReference>